<evidence type="ECO:0000313" key="1">
    <source>
        <dbReference type="EMBL" id="KAK8850944.1"/>
    </source>
</evidence>
<comment type="caution">
    <text evidence="1">The sequence shown here is derived from an EMBL/GenBank/DDBJ whole genome shotgun (WGS) entry which is preliminary data.</text>
</comment>
<reference evidence="1 2" key="1">
    <citation type="journal article" date="2024" name="IMA Fungus">
        <title>Apiospora arundinis, a panoply of carbohydrate-active enzymes and secondary metabolites.</title>
        <authorList>
            <person name="Sorensen T."/>
            <person name="Petersen C."/>
            <person name="Muurmann A.T."/>
            <person name="Christiansen J.V."/>
            <person name="Brundto M.L."/>
            <person name="Overgaard C.K."/>
            <person name="Boysen A.T."/>
            <person name="Wollenberg R.D."/>
            <person name="Larsen T.O."/>
            <person name="Sorensen J.L."/>
            <person name="Nielsen K.L."/>
            <person name="Sondergaard T.E."/>
        </authorList>
    </citation>
    <scope>NUCLEOTIDE SEQUENCE [LARGE SCALE GENOMIC DNA]</scope>
    <source>
        <strain evidence="1 2">AAU 773</strain>
    </source>
</reference>
<sequence length="76" mass="9076">MCFVIVDLWICPACNKAFEECERIQSWETCDEGPTYDKACPNFNMDVKKHYEYYCPTCEAARQVLDQAQREEQQRR</sequence>
<accession>A0ABR2HQI5</accession>
<keyword evidence="2" id="KW-1185">Reference proteome</keyword>
<organism evidence="1 2">
    <name type="scientific">Apiospora arundinis</name>
    <dbReference type="NCBI Taxonomy" id="335852"/>
    <lineage>
        <taxon>Eukaryota</taxon>
        <taxon>Fungi</taxon>
        <taxon>Dikarya</taxon>
        <taxon>Ascomycota</taxon>
        <taxon>Pezizomycotina</taxon>
        <taxon>Sordariomycetes</taxon>
        <taxon>Xylariomycetidae</taxon>
        <taxon>Amphisphaeriales</taxon>
        <taxon>Apiosporaceae</taxon>
        <taxon>Apiospora</taxon>
    </lineage>
</organism>
<gene>
    <name evidence="1" type="ORF">PGQ11_013423</name>
</gene>
<proteinExistence type="predicted"/>
<protein>
    <submittedName>
        <fullName evidence="1">Uncharacterized protein</fullName>
    </submittedName>
</protein>
<dbReference type="EMBL" id="JAPCWZ010000009">
    <property type="protein sequence ID" value="KAK8850944.1"/>
    <property type="molecule type" value="Genomic_DNA"/>
</dbReference>
<evidence type="ECO:0000313" key="2">
    <source>
        <dbReference type="Proteomes" id="UP001390339"/>
    </source>
</evidence>
<name>A0ABR2HQI5_9PEZI</name>
<dbReference type="Proteomes" id="UP001390339">
    <property type="component" value="Unassembled WGS sequence"/>
</dbReference>